<evidence type="ECO:0000313" key="6">
    <source>
        <dbReference type="Proteomes" id="UP000562929"/>
    </source>
</evidence>
<dbReference type="OrthoDB" id="8949486at2759"/>
<feature type="coiled-coil region" evidence="2">
    <location>
        <begin position="105"/>
        <end position="195"/>
    </location>
</feature>
<gene>
    <name evidence="5" type="ORF">GQ602_005991</name>
</gene>
<dbReference type="EMBL" id="JAACLJ010000007">
    <property type="protein sequence ID" value="KAF4582847.1"/>
    <property type="molecule type" value="Genomic_DNA"/>
</dbReference>
<dbReference type="AlphaFoldDB" id="A0A8H4Q2F4"/>
<evidence type="ECO:0000259" key="4">
    <source>
        <dbReference type="Pfam" id="PF08614"/>
    </source>
</evidence>
<feature type="compositionally biased region" description="Low complexity" evidence="3">
    <location>
        <begin position="51"/>
        <end position="75"/>
    </location>
</feature>
<dbReference type="InterPro" id="IPR013923">
    <property type="entry name" value="Autophagy-rel_prot_16_dom"/>
</dbReference>
<evidence type="ECO:0000256" key="1">
    <source>
        <dbReference type="ARBA" id="ARBA00005331"/>
    </source>
</evidence>
<reference evidence="5 6" key="1">
    <citation type="journal article" date="2020" name="G3 (Bethesda)">
        <title>Genetic Underpinnings of Host Manipulation by Ophiocordyceps as Revealed by Comparative Transcriptomics.</title>
        <authorList>
            <person name="Will I."/>
            <person name="Das B."/>
            <person name="Trinh T."/>
            <person name="Brachmann A."/>
            <person name="Ohm R.A."/>
            <person name="de Bekker C."/>
        </authorList>
    </citation>
    <scope>NUCLEOTIDE SEQUENCE [LARGE SCALE GENOMIC DNA]</scope>
    <source>
        <strain evidence="5 6">EC05</strain>
    </source>
</reference>
<accession>A0A8H4Q2F4</accession>
<keyword evidence="6" id="KW-1185">Reference proteome</keyword>
<feature type="region of interest" description="Disordered" evidence="3">
    <location>
        <begin position="42"/>
        <end position="87"/>
    </location>
</feature>
<dbReference type="Gene3D" id="1.20.5.170">
    <property type="match status" value="1"/>
</dbReference>
<comment type="similarity">
    <text evidence="1">Belongs to the ATG16 family.</text>
</comment>
<organism evidence="5 6">
    <name type="scientific">Ophiocordyceps camponoti-floridani</name>
    <dbReference type="NCBI Taxonomy" id="2030778"/>
    <lineage>
        <taxon>Eukaryota</taxon>
        <taxon>Fungi</taxon>
        <taxon>Dikarya</taxon>
        <taxon>Ascomycota</taxon>
        <taxon>Pezizomycotina</taxon>
        <taxon>Sordariomycetes</taxon>
        <taxon>Hypocreomycetidae</taxon>
        <taxon>Hypocreales</taxon>
        <taxon>Ophiocordycipitaceae</taxon>
        <taxon>Ophiocordyceps</taxon>
    </lineage>
</organism>
<keyword evidence="2" id="KW-0175">Coiled coil</keyword>
<evidence type="ECO:0000256" key="2">
    <source>
        <dbReference type="SAM" id="Coils"/>
    </source>
</evidence>
<evidence type="ECO:0000256" key="3">
    <source>
        <dbReference type="SAM" id="MobiDB-lite"/>
    </source>
</evidence>
<feature type="domain" description="Autophagy-related protein 16" evidence="4">
    <location>
        <begin position="7"/>
        <end position="208"/>
    </location>
</feature>
<protein>
    <submittedName>
        <fullName evidence="5">Autophagy-related protein 16</fullName>
    </submittedName>
</protein>
<name>A0A8H4Q2F4_9HYPO</name>
<dbReference type="CDD" id="cd22887">
    <property type="entry name" value="Atg16_CCD"/>
    <property type="match status" value="1"/>
</dbReference>
<proteinExistence type="inferred from homology"/>
<dbReference type="Pfam" id="PF08614">
    <property type="entry name" value="ATG16"/>
    <property type="match status" value="1"/>
</dbReference>
<evidence type="ECO:0000313" key="5">
    <source>
        <dbReference type="EMBL" id="KAF4582847.1"/>
    </source>
</evidence>
<sequence>MSDWRSEYLASIKDVERQNPVNMELVQACSQMADYISALEADKASVESRAAKPSSSGSRPSKSTPTTTTTASSRSQPGDAAQPSSEDSIAVAQLRLDLAETLRSKGATETRLRAAEAELGKLRSQAKTDGRAIKELSADRTALTLRVKDREHELREKRKLLEQVQDEMITLNLQVSMAEKERDKVTKENKELVDRWMRRMAQEADAMNLANEPHFG</sequence>
<dbReference type="Proteomes" id="UP000562929">
    <property type="component" value="Unassembled WGS sequence"/>
</dbReference>
<comment type="caution">
    <text evidence="5">The sequence shown here is derived from an EMBL/GenBank/DDBJ whole genome shotgun (WGS) entry which is preliminary data.</text>
</comment>